<gene>
    <name evidence="2" type="ORF">BOLC6T35872H</name>
</gene>
<proteinExistence type="predicted"/>
<accession>A0A3P6H3H6</accession>
<dbReference type="AlphaFoldDB" id="A0A3P6H3H6"/>
<organism evidence="2">
    <name type="scientific">Brassica oleracea</name>
    <name type="common">Wild cabbage</name>
    <dbReference type="NCBI Taxonomy" id="3712"/>
    <lineage>
        <taxon>Eukaryota</taxon>
        <taxon>Viridiplantae</taxon>
        <taxon>Streptophyta</taxon>
        <taxon>Embryophyta</taxon>
        <taxon>Tracheophyta</taxon>
        <taxon>Spermatophyta</taxon>
        <taxon>Magnoliopsida</taxon>
        <taxon>eudicotyledons</taxon>
        <taxon>Gunneridae</taxon>
        <taxon>Pentapetalae</taxon>
        <taxon>rosids</taxon>
        <taxon>malvids</taxon>
        <taxon>Brassicales</taxon>
        <taxon>Brassicaceae</taxon>
        <taxon>Brassiceae</taxon>
        <taxon>Brassica</taxon>
    </lineage>
</organism>
<dbReference type="PANTHER" id="PTHR46869:SF1">
    <property type="entry name" value="C2H2-LIKE ZINC FINGER PROTEIN"/>
    <property type="match status" value="1"/>
</dbReference>
<dbReference type="EMBL" id="LR031880">
    <property type="protein sequence ID" value="VDD60419.1"/>
    <property type="molecule type" value="Genomic_DNA"/>
</dbReference>
<dbReference type="PANTHER" id="PTHR46869">
    <property type="entry name" value="C2H2-LIKE ZINC FINGER PROTEIN"/>
    <property type="match status" value="1"/>
</dbReference>
<keyword evidence="1" id="KW-0732">Signal</keyword>
<evidence type="ECO:0000256" key="1">
    <source>
        <dbReference type="SAM" id="SignalP"/>
    </source>
</evidence>
<protein>
    <submittedName>
        <fullName evidence="2">Uncharacterized protein</fullName>
    </submittedName>
</protein>
<feature type="signal peptide" evidence="1">
    <location>
        <begin position="1"/>
        <end position="15"/>
    </location>
</feature>
<evidence type="ECO:0000313" key="2">
    <source>
        <dbReference type="EMBL" id="VDD60419.1"/>
    </source>
</evidence>
<sequence length="194" mass="21599">MVVRLFNLAAPLILSLQTQRFLSVSFLYIKPTSWSSCFLTTLQIKGKRKASSLAEDSIKSALENYKKKKAIADAATETSSSPIRRRSKSVVKLHHQHHKADAFVIGGSIRNHQYGSASSDDTGIEPEQEETALSLMMLSRDLSFEKGHNSVVNHSLSESSDYYSVILETKSSSGEHVKSFNVKKVEEFCKNDKS</sequence>
<name>A0A3P6H3H6_BRAOL</name>
<feature type="chain" id="PRO_5018252178" evidence="1">
    <location>
        <begin position="16"/>
        <end position="194"/>
    </location>
</feature>
<reference evidence="2" key="1">
    <citation type="submission" date="2018-11" db="EMBL/GenBank/DDBJ databases">
        <authorList>
            <consortium name="Genoscope - CEA"/>
            <person name="William W."/>
        </authorList>
    </citation>
    <scope>NUCLEOTIDE SEQUENCE</scope>
</reference>